<gene>
    <name evidence="12" type="ORF">HG535_0B00930</name>
</gene>
<dbReference type="Proteomes" id="UP000509704">
    <property type="component" value="Chromosome 2"/>
</dbReference>
<evidence type="ECO:0000256" key="2">
    <source>
        <dbReference type="ARBA" id="ARBA00004496"/>
    </source>
</evidence>
<comment type="subcellular location">
    <subcellularLocation>
        <location evidence="2 9">Cytoplasm</location>
    </subcellularLocation>
    <subcellularLocation>
        <location evidence="1">Endoplasmic reticulum</location>
    </subcellularLocation>
</comment>
<proteinExistence type="inferred from homology"/>
<sequence length="631" mass="72483">MGKENLTQLLSQLNVQSTQEDSCEVEKICKELLKNGCENPGFILRACLVAVIKQDRYKSSLEILKQNKDIDDKYGEEFILEKLYVFYKLDATHEFEALYSKINPPPLESFGKANNRGILHVRAQFCYKQGLYEEAFKIYNLLAKHNGDLIDNDLELACNERVPLTAMPDIINDSTILSQVNEESYDLLLNDSMILSARGKYDEAIELLEQAYKIAKREGYDRDQEAIGLQLAFVLQMKGDNKASHIHLQELVSLLKQGGRKSPFTLLARMNEKSFADLSKYNDNLNLSIRELDFKTLDSMKSKQFTREQWTVINRNRLILHLFNNNSVQYGSSLLSRSLHNYSNLVNDVIFESYKTQAKKLYHHAVQMINSGVNGSVIGFLIITVQLLVVEKQWQNAIAVCELYLNKLANSTSQVDTVEHHAVCYILFELYKITGRDHSKSVLLKNLTNGKKTISKDVPFWKHVGFQHLSLGNIKDAKKLFKQVFAYDSDKALEKVIFDTTLDVDESQDITQNIDVEKLLLQGIKCLETSNKLESKQHISKVQKKRINLKKQKKKEQRLKKFLQTHGSTKNVDPERWLPLKDRSSYRPKKKQSLTKQTQGGAMNKKAEQALDITNKLKKTVPTTRRKKGHK</sequence>
<evidence type="ECO:0000256" key="1">
    <source>
        <dbReference type="ARBA" id="ARBA00004240"/>
    </source>
</evidence>
<feature type="compositionally biased region" description="Basic residues" evidence="10">
    <location>
        <begin position="616"/>
        <end position="631"/>
    </location>
</feature>
<dbReference type="PANTHER" id="PTHR14094">
    <property type="entry name" value="SIGNAL RECOGNITION PARTICLE 72"/>
    <property type="match status" value="1"/>
</dbReference>
<name>A0A7H9AXE3_ZYGMR</name>
<keyword evidence="8 9" id="KW-0687">Ribonucleoprotein</keyword>
<keyword evidence="13" id="KW-1185">Reference proteome</keyword>
<dbReference type="Pfam" id="PF08492">
    <property type="entry name" value="SRP72"/>
    <property type="match status" value="1"/>
</dbReference>
<protein>
    <recommendedName>
        <fullName evidence="4 9">Signal recognition particle subunit SRP72</fullName>
    </recommendedName>
</protein>
<evidence type="ECO:0000256" key="8">
    <source>
        <dbReference type="ARBA" id="ARBA00023274"/>
    </source>
</evidence>
<dbReference type="GO" id="GO:0043022">
    <property type="term" value="F:ribosome binding"/>
    <property type="evidence" value="ECO:0007669"/>
    <property type="project" value="TreeGrafter"/>
</dbReference>
<organism evidence="12 13">
    <name type="scientific">Zygotorulaspora mrakii</name>
    <name type="common">Zygosaccharomyces mrakii</name>
    <dbReference type="NCBI Taxonomy" id="42260"/>
    <lineage>
        <taxon>Eukaryota</taxon>
        <taxon>Fungi</taxon>
        <taxon>Dikarya</taxon>
        <taxon>Ascomycota</taxon>
        <taxon>Saccharomycotina</taxon>
        <taxon>Saccharomycetes</taxon>
        <taxon>Saccharomycetales</taxon>
        <taxon>Saccharomycetaceae</taxon>
        <taxon>Zygotorulaspora</taxon>
    </lineage>
</organism>
<keyword evidence="6" id="KW-0256">Endoplasmic reticulum</keyword>
<evidence type="ECO:0000313" key="12">
    <source>
        <dbReference type="EMBL" id="QLG71055.1"/>
    </source>
</evidence>
<evidence type="ECO:0000256" key="7">
    <source>
        <dbReference type="ARBA" id="ARBA00023135"/>
    </source>
</evidence>
<feature type="region of interest" description="Disordered" evidence="10">
    <location>
        <begin position="562"/>
        <end position="631"/>
    </location>
</feature>
<dbReference type="EMBL" id="CP058605">
    <property type="protein sequence ID" value="QLG71055.1"/>
    <property type="molecule type" value="Genomic_DNA"/>
</dbReference>
<dbReference type="PIRSF" id="PIRSF038922">
    <property type="entry name" value="SRP72"/>
    <property type="match status" value="1"/>
</dbReference>
<dbReference type="OrthoDB" id="5421607at2759"/>
<dbReference type="KEGG" id="zmk:HG535_0B00930"/>
<evidence type="ECO:0000256" key="5">
    <source>
        <dbReference type="ARBA" id="ARBA00022490"/>
    </source>
</evidence>
<dbReference type="SMART" id="SM00028">
    <property type="entry name" value="TPR"/>
    <property type="match status" value="3"/>
</dbReference>
<evidence type="ECO:0000259" key="11">
    <source>
        <dbReference type="Pfam" id="PF08492"/>
    </source>
</evidence>
<evidence type="ECO:0000256" key="6">
    <source>
        <dbReference type="ARBA" id="ARBA00022824"/>
    </source>
</evidence>
<dbReference type="GO" id="GO:0006614">
    <property type="term" value="P:SRP-dependent cotranslational protein targeting to membrane"/>
    <property type="evidence" value="ECO:0007669"/>
    <property type="project" value="UniProtKB-UniRule"/>
</dbReference>
<dbReference type="AlphaFoldDB" id="A0A7H9AXE3"/>
<dbReference type="InterPro" id="IPR019734">
    <property type="entry name" value="TPR_rpt"/>
</dbReference>
<evidence type="ECO:0000256" key="9">
    <source>
        <dbReference type="PIRNR" id="PIRNR038922"/>
    </source>
</evidence>
<comment type="similarity">
    <text evidence="3 9">Belongs to the SRP72 family.</text>
</comment>
<dbReference type="InterPro" id="IPR013699">
    <property type="entry name" value="Signal_recog_part_SRP72_RNA-bd"/>
</dbReference>
<feature type="compositionally biased region" description="Basic and acidic residues" evidence="10">
    <location>
        <begin position="572"/>
        <end position="585"/>
    </location>
</feature>
<reference evidence="12 13" key="1">
    <citation type="submission" date="2020-07" db="EMBL/GenBank/DDBJ databases">
        <title>The yeast mating-type switching endonuclease HO is a domesticated member of an unorthodox homing genetic element family.</title>
        <authorList>
            <person name="Coughlan A.Y."/>
            <person name="Lombardi L."/>
            <person name="Braun-Galleani S."/>
            <person name="Martos A.R."/>
            <person name="Galeote V."/>
            <person name="Bigey F."/>
            <person name="Dequin S."/>
            <person name="Byrne K.P."/>
            <person name="Wolfe K.H."/>
        </authorList>
    </citation>
    <scope>NUCLEOTIDE SEQUENCE [LARGE SCALE GENOMIC DNA]</scope>
    <source>
        <strain evidence="12 13">NRRL Y-6702</strain>
    </source>
</reference>
<dbReference type="Gene3D" id="1.25.40.10">
    <property type="entry name" value="Tetratricopeptide repeat domain"/>
    <property type="match status" value="2"/>
</dbReference>
<keyword evidence="7 9" id="KW-0733">Signal recognition particle</keyword>
<dbReference type="GO" id="GO:0008312">
    <property type="term" value="F:7S RNA binding"/>
    <property type="evidence" value="ECO:0007669"/>
    <property type="project" value="InterPro"/>
</dbReference>
<dbReference type="PANTHER" id="PTHR14094:SF9">
    <property type="entry name" value="SIGNAL RECOGNITION PARTICLE SUBUNIT SRP72"/>
    <property type="match status" value="1"/>
</dbReference>
<feature type="domain" description="Signal recognition particle SRP72 subunit RNA-binding" evidence="11">
    <location>
        <begin position="532"/>
        <end position="588"/>
    </location>
</feature>
<dbReference type="InterPro" id="IPR011990">
    <property type="entry name" value="TPR-like_helical_dom_sf"/>
</dbReference>
<evidence type="ECO:0000256" key="4">
    <source>
        <dbReference type="ARBA" id="ARBA00018350"/>
    </source>
</evidence>
<evidence type="ECO:0000256" key="3">
    <source>
        <dbReference type="ARBA" id="ARBA00007676"/>
    </source>
</evidence>
<dbReference type="GO" id="GO:0005786">
    <property type="term" value="C:signal recognition particle, endoplasmic reticulum targeting"/>
    <property type="evidence" value="ECO:0007669"/>
    <property type="project" value="UniProtKB-UniRule"/>
</dbReference>
<accession>A0A7H9AXE3</accession>
<dbReference type="GO" id="GO:0005783">
    <property type="term" value="C:endoplasmic reticulum"/>
    <property type="evidence" value="ECO:0007669"/>
    <property type="project" value="UniProtKB-SubCell"/>
</dbReference>
<evidence type="ECO:0000313" key="13">
    <source>
        <dbReference type="Proteomes" id="UP000509704"/>
    </source>
</evidence>
<dbReference type="SUPFAM" id="SSF48452">
    <property type="entry name" value="TPR-like"/>
    <property type="match status" value="1"/>
</dbReference>
<keyword evidence="5 9" id="KW-0963">Cytoplasm</keyword>
<evidence type="ECO:0000256" key="10">
    <source>
        <dbReference type="SAM" id="MobiDB-lite"/>
    </source>
</evidence>
<comment type="function">
    <text evidence="9">Component of the signal recognition particle (SRP) complex, a ribonucleoprotein complex that mediates the cotranslational targeting of secretory and membrane proteins to the endoplasmic reticulum (ER).</text>
</comment>
<dbReference type="GeneID" id="59234716"/>
<dbReference type="InterPro" id="IPR026270">
    <property type="entry name" value="SRP72"/>
</dbReference>
<dbReference type="RefSeq" id="XP_037142783.1">
    <property type="nucleotide sequence ID" value="XM_037286888.1"/>
</dbReference>